<accession>C1DTK0</accession>
<feature type="domain" description="EAL" evidence="1">
    <location>
        <begin position="180"/>
        <end position="263"/>
    </location>
</feature>
<dbReference type="eggNOG" id="COG2200">
    <property type="taxonomic scope" value="Bacteria"/>
</dbReference>
<dbReference type="SUPFAM" id="SSF55073">
    <property type="entry name" value="Nucleotide cyclase"/>
    <property type="match status" value="1"/>
</dbReference>
<dbReference type="InterPro" id="IPR000160">
    <property type="entry name" value="GGDEF_dom"/>
</dbReference>
<proteinExistence type="predicted"/>
<evidence type="ECO:0000259" key="1">
    <source>
        <dbReference type="PROSITE" id="PS50883"/>
    </source>
</evidence>
<dbReference type="Gene3D" id="3.20.20.450">
    <property type="entry name" value="EAL domain"/>
    <property type="match status" value="1"/>
</dbReference>
<dbReference type="SUPFAM" id="SSF141868">
    <property type="entry name" value="EAL domain-like"/>
    <property type="match status" value="1"/>
</dbReference>
<name>C1DTK0_SULAA</name>
<dbReference type="EMBL" id="CP001229">
    <property type="protein sequence ID" value="ACN98157.1"/>
    <property type="molecule type" value="Genomic_DNA"/>
</dbReference>
<dbReference type="CDD" id="cd01949">
    <property type="entry name" value="GGDEF"/>
    <property type="match status" value="1"/>
</dbReference>
<evidence type="ECO:0000259" key="2">
    <source>
        <dbReference type="PROSITE" id="PS50887"/>
    </source>
</evidence>
<sequence>MNILEFFNKRKNEEEKYIDKTTGAYNRDYIDIIEKDFLKKRYAFLLIDVDNLSNLLNIYGKEFLELILRDLVSLIKRNIRENDKIIRVGHDEFLILLEKDGNDTNYLGIAEKIVSKVAINPFFIIKDKVKITVSAGLYINADKEKSFEDAFKKADKALLLAKEKGKNRVELYSDRSINLIDRRLSDIKEAILENRVICFYQPIFNVQTFKTFKYESLVRILTKERKIILPGMFLNSIKGSHVYKELTRKMLEFNFSILNRKNS</sequence>
<dbReference type="InterPro" id="IPR029787">
    <property type="entry name" value="Nucleotide_cyclase"/>
</dbReference>
<feature type="domain" description="GGDEF" evidence="2">
    <location>
        <begin position="40"/>
        <end position="174"/>
    </location>
</feature>
<dbReference type="InterPro" id="IPR043128">
    <property type="entry name" value="Rev_trsase/Diguanyl_cyclase"/>
</dbReference>
<dbReference type="PROSITE" id="PS50883">
    <property type="entry name" value="EAL"/>
    <property type="match status" value="1"/>
</dbReference>
<dbReference type="InterPro" id="IPR050706">
    <property type="entry name" value="Cyclic-di-GMP_PDE-like"/>
</dbReference>
<dbReference type="RefSeq" id="WP_012673483.1">
    <property type="nucleotide sequence ID" value="NC_012438.1"/>
</dbReference>
<dbReference type="Pfam" id="PF00563">
    <property type="entry name" value="EAL"/>
    <property type="match status" value="1"/>
</dbReference>
<dbReference type="Proteomes" id="UP000001369">
    <property type="component" value="Chromosome"/>
</dbReference>
<dbReference type="AlphaFoldDB" id="C1DTK0"/>
<dbReference type="HOGENOM" id="CLU_1057380_0_0_0"/>
<gene>
    <name evidence="3" type="ordered locus">SULAZ_0445</name>
</gene>
<dbReference type="Pfam" id="PF00990">
    <property type="entry name" value="GGDEF"/>
    <property type="match status" value="1"/>
</dbReference>
<dbReference type="eggNOG" id="COG2199">
    <property type="taxonomic scope" value="Bacteria"/>
</dbReference>
<dbReference type="OrthoDB" id="10694at2"/>
<dbReference type="InterPro" id="IPR035919">
    <property type="entry name" value="EAL_sf"/>
</dbReference>
<dbReference type="PANTHER" id="PTHR33121">
    <property type="entry name" value="CYCLIC DI-GMP PHOSPHODIESTERASE PDEF"/>
    <property type="match status" value="1"/>
</dbReference>
<dbReference type="Gene3D" id="3.30.70.270">
    <property type="match status" value="1"/>
</dbReference>
<keyword evidence="4" id="KW-1185">Reference proteome</keyword>
<dbReference type="PROSITE" id="PS50887">
    <property type="entry name" value="GGDEF"/>
    <property type="match status" value="1"/>
</dbReference>
<dbReference type="InterPro" id="IPR001633">
    <property type="entry name" value="EAL_dom"/>
</dbReference>
<organism evidence="3 4">
    <name type="scientific">Sulfurihydrogenibium azorense (strain DSM 15241 / OCM 825 / Az-Fu1)</name>
    <dbReference type="NCBI Taxonomy" id="204536"/>
    <lineage>
        <taxon>Bacteria</taxon>
        <taxon>Pseudomonadati</taxon>
        <taxon>Aquificota</taxon>
        <taxon>Aquificia</taxon>
        <taxon>Aquificales</taxon>
        <taxon>Hydrogenothermaceae</taxon>
        <taxon>Sulfurihydrogenibium</taxon>
    </lineage>
</organism>
<dbReference type="SMART" id="SM00267">
    <property type="entry name" value="GGDEF"/>
    <property type="match status" value="1"/>
</dbReference>
<dbReference type="PANTHER" id="PTHR33121:SF71">
    <property type="entry name" value="OXYGEN SENSOR PROTEIN DOSP"/>
    <property type="match status" value="1"/>
</dbReference>
<dbReference type="GO" id="GO:0071111">
    <property type="term" value="F:cyclic-guanylate-specific phosphodiesterase activity"/>
    <property type="evidence" value="ECO:0007669"/>
    <property type="project" value="InterPro"/>
</dbReference>
<evidence type="ECO:0000313" key="3">
    <source>
        <dbReference type="EMBL" id="ACN98157.1"/>
    </source>
</evidence>
<reference evidence="3 4" key="1">
    <citation type="journal article" date="2009" name="J. Bacteriol.">
        <title>Complete and draft genome sequences of six members of the Aquificales.</title>
        <authorList>
            <person name="Reysenbach A.L."/>
            <person name="Hamamura N."/>
            <person name="Podar M."/>
            <person name="Griffiths E."/>
            <person name="Ferreira S."/>
            <person name="Hochstein R."/>
            <person name="Heidelberg J."/>
            <person name="Johnson J."/>
            <person name="Mead D."/>
            <person name="Pohorille A."/>
            <person name="Sarmiento M."/>
            <person name="Schweighofer K."/>
            <person name="Seshadri R."/>
            <person name="Voytek M.A."/>
        </authorList>
    </citation>
    <scope>NUCLEOTIDE SEQUENCE [LARGE SCALE GENOMIC DNA]</scope>
    <source>
        <strain evidence="4">Az-Fu1 / DSM 15241 / OCM 825</strain>
    </source>
</reference>
<protein>
    <submittedName>
        <fullName evidence="3">Putative signal transduction response regulator</fullName>
    </submittedName>
</protein>
<dbReference type="KEGG" id="saf:SULAZ_0445"/>
<evidence type="ECO:0000313" key="4">
    <source>
        <dbReference type="Proteomes" id="UP000001369"/>
    </source>
</evidence>
<dbReference type="STRING" id="204536.SULAZ_0445"/>
<dbReference type="NCBIfam" id="TIGR00254">
    <property type="entry name" value="GGDEF"/>
    <property type="match status" value="1"/>
</dbReference>